<proteinExistence type="predicted"/>
<dbReference type="SUPFAM" id="SSF47413">
    <property type="entry name" value="lambda repressor-like DNA-binding domains"/>
    <property type="match status" value="1"/>
</dbReference>
<dbReference type="EMBL" id="BAAAFO010000002">
    <property type="protein sequence ID" value="GAA0247047.1"/>
    <property type="molecule type" value="Genomic_DNA"/>
</dbReference>
<dbReference type="Gene3D" id="3.40.50.2300">
    <property type="match status" value="2"/>
</dbReference>
<keyword evidence="6" id="KW-1185">Reference proteome</keyword>
<evidence type="ECO:0000256" key="2">
    <source>
        <dbReference type="ARBA" id="ARBA00023125"/>
    </source>
</evidence>
<evidence type="ECO:0000256" key="1">
    <source>
        <dbReference type="ARBA" id="ARBA00023015"/>
    </source>
</evidence>
<dbReference type="PRINTS" id="PR00036">
    <property type="entry name" value="HTHLACI"/>
</dbReference>
<dbReference type="CDD" id="cd01545">
    <property type="entry name" value="PBP1_SalR"/>
    <property type="match status" value="1"/>
</dbReference>
<gene>
    <name evidence="5" type="ORF">GCM10009126_10740</name>
</gene>
<dbReference type="CDD" id="cd01392">
    <property type="entry name" value="HTH_LacI"/>
    <property type="match status" value="1"/>
</dbReference>
<dbReference type="SMART" id="SM00354">
    <property type="entry name" value="HTH_LACI"/>
    <property type="match status" value="1"/>
</dbReference>
<dbReference type="InterPro" id="IPR000843">
    <property type="entry name" value="HTH_LacI"/>
</dbReference>
<name>A0ABP3E244_9GAMM</name>
<dbReference type="PANTHER" id="PTHR30146">
    <property type="entry name" value="LACI-RELATED TRANSCRIPTIONAL REPRESSOR"/>
    <property type="match status" value="1"/>
</dbReference>
<dbReference type="Pfam" id="PF13377">
    <property type="entry name" value="Peripla_BP_3"/>
    <property type="match status" value="1"/>
</dbReference>
<dbReference type="InterPro" id="IPR010982">
    <property type="entry name" value="Lambda_DNA-bd_dom_sf"/>
</dbReference>
<dbReference type="Gene3D" id="1.10.260.40">
    <property type="entry name" value="lambda repressor-like DNA-binding domains"/>
    <property type="match status" value="1"/>
</dbReference>
<dbReference type="Pfam" id="PF00356">
    <property type="entry name" value="LacI"/>
    <property type="match status" value="1"/>
</dbReference>
<dbReference type="InterPro" id="IPR028082">
    <property type="entry name" value="Peripla_BP_I"/>
</dbReference>
<evidence type="ECO:0000256" key="3">
    <source>
        <dbReference type="ARBA" id="ARBA00023163"/>
    </source>
</evidence>
<accession>A0ABP3E244</accession>
<comment type="caution">
    <text evidence="5">The sequence shown here is derived from an EMBL/GenBank/DDBJ whole genome shotgun (WGS) entry which is preliminary data.</text>
</comment>
<organism evidence="5 6">
    <name type="scientific">Rhodanobacter caeni</name>
    <dbReference type="NCBI Taxonomy" id="657654"/>
    <lineage>
        <taxon>Bacteria</taxon>
        <taxon>Pseudomonadati</taxon>
        <taxon>Pseudomonadota</taxon>
        <taxon>Gammaproteobacteria</taxon>
        <taxon>Lysobacterales</taxon>
        <taxon>Rhodanobacteraceae</taxon>
        <taxon>Rhodanobacter</taxon>
    </lineage>
</organism>
<dbReference type="InterPro" id="IPR046335">
    <property type="entry name" value="LacI/GalR-like_sensor"/>
</dbReference>
<dbReference type="Proteomes" id="UP001500657">
    <property type="component" value="Unassembled WGS sequence"/>
</dbReference>
<sequence>MQVQARAGVAHVPPDRLKDPSLRNATIKHVAELAGVSLKTVSRVINHEASVHERTREKVQRAIDTLGYRPDPSARSLRSTRAHLLGLVYDNPNAHYIISMQRGVLSVCRESGYGLQIHPCDSSSPKLAEELCALVQHSRLAGLVLAPPMSEQPELIRTLADAGIAFMRIISARSDPQDGYPCVYVDDRDAAYAITEHLIQLGHQRIGFLWGGREHRSSGERYQGYEDALKDYGIALDRKLIVAGDYSFDDGFRGARKLLALKDRPTAIFGSNDEIAAGVLAAAHSGGISVPWELSITGFEDSPFSKQSWPALTTARQATEEIGRHAAQRLIAGIEGDAHGKPADLVNQGFSPELVVRGSTGPLRSAPKRKR</sequence>
<dbReference type="PROSITE" id="PS50932">
    <property type="entry name" value="HTH_LACI_2"/>
    <property type="match status" value="1"/>
</dbReference>
<dbReference type="GO" id="GO:0003677">
    <property type="term" value="F:DNA binding"/>
    <property type="evidence" value="ECO:0007669"/>
    <property type="project" value="UniProtKB-KW"/>
</dbReference>
<keyword evidence="3" id="KW-0804">Transcription</keyword>
<reference evidence="6" key="1">
    <citation type="journal article" date="2019" name="Int. J. Syst. Evol. Microbiol.">
        <title>The Global Catalogue of Microorganisms (GCM) 10K type strain sequencing project: providing services to taxonomists for standard genome sequencing and annotation.</title>
        <authorList>
            <consortium name="The Broad Institute Genomics Platform"/>
            <consortium name="The Broad Institute Genome Sequencing Center for Infectious Disease"/>
            <person name="Wu L."/>
            <person name="Ma J."/>
        </authorList>
    </citation>
    <scope>NUCLEOTIDE SEQUENCE [LARGE SCALE GENOMIC DNA]</scope>
    <source>
        <strain evidence="6">JCM 16242</strain>
    </source>
</reference>
<protein>
    <submittedName>
        <fullName evidence="5">LacI family DNA-binding transcriptional regulator</fullName>
    </submittedName>
</protein>
<keyword evidence="2 5" id="KW-0238">DNA-binding</keyword>
<evidence type="ECO:0000313" key="6">
    <source>
        <dbReference type="Proteomes" id="UP001500657"/>
    </source>
</evidence>
<dbReference type="PANTHER" id="PTHR30146:SF153">
    <property type="entry name" value="LACTOSE OPERON REPRESSOR"/>
    <property type="match status" value="1"/>
</dbReference>
<dbReference type="SUPFAM" id="SSF53822">
    <property type="entry name" value="Periplasmic binding protein-like I"/>
    <property type="match status" value="1"/>
</dbReference>
<keyword evidence="1" id="KW-0805">Transcription regulation</keyword>
<feature type="domain" description="HTH lacI-type" evidence="4">
    <location>
        <begin position="25"/>
        <end position="79"/>
    </location>
</feature>
<evidence type="ECO:0000259" key="4">
    <source>
        <dbReference type="PROSITE" id="PS50932"/>
    </source>
</evidence>
<evidence type="ECO:0000313" key="5">
    <source>
        <dbReference type="EMBL" id="GAA0247047.1"/>
    </source>
</evidence>